<evidence type="ECO:0000313" key="15">
    <source>
        <dbReference type="Proteomes" id="UP001589865"/>
    </source>
</evidence>
<dbReference type="InterPro" id="IPR017853">
    <property type="entry name" value="GH"/>
</dbReference>
<dbReference type="SUPFAM" id="SSF51011">
    <property type="entry name" value="Glycosyl hydrolase domain"/>
    <property type="match status" value="1"/>
</dbReference>
<dbReference type="Gene3D" id="2.60.40.1180">
    <property type="entry name" value="Golgi alpha-mannosidase II"/>
    <property type="match status" value="1"/>
</dbReference>
<feature type="region of interest" description="Disordered" evidence="12">
    <location>
        <begin position="777"/>
        <end position="797"/>
    </location>
</feature>
<accession>A0ABV6JSA6</accession>
<sequence>MAARPDRLDPGRPYPLGAHWDGLGVNFAVFSAHAERIEVCIFNASGRKEVERFTLPECTDEVWHGYLPGAQPGLVYGLRAHGPYEPERGHRFNPHKLLLDPYARKLLGQVAWSDALYGFRVGHPRADLSFDRRDSAAAMPKAVVVDEGFTWGDERHPETPWRDTVIYEAHLRGLTIGRDSIPARQRGTFAGLADPDMIEHFLKLGVSAVELLPVHAFVQDRFLVEKGLRNYWGYSTLGFFAPEPAYLSNNSVREMKVAVRRLHAAGIEVILDVVYNHTAEGSELGPTLSWRGLDNRSYYRLGDDNPRYYVNDTGCGNTVNLRHPRVLQMVMDSLRHWVTTYHVDGFRFDLGTVLGRERDGFDPNGGFFDAIRQDPVLSRVKLISEPWDLGPGGYQLGNHPPGFAEWNDRFRDDVRRYWRGDAGMRPGIATRLTASSELFDRRRRRPWATVNYAASHDGFTLRDAVSFEARHNLVNGEGNRDGHGDNHSRNWGVEGPTDEAAILETRARVQRALLATVFFSAGTPMLLAGDEMNRTQRGNNNAYCQDNSTSWVDWNEAASPEGRALTEFVARLRRLRRRWAPLHPDHFPHGRTEPAPGLRDTEWFDRAGQVLQPNDWQHGSEQCLVLRRVEAGADGTVQAVLLLLNPGAAERRFALPPSTLSWQLLLDTARPEARERLLTAGERDVAVAAHSLLLLGARISDVPSSPSTPATQWGAQLLPDGQHARFRLWAPSVTAVTLELDGHDIAMKAEGDGWFGTEAAARPGARYRFAVGDDLRVPDPASRRQPEDVHGPSELTDPTSYRWQTVDWRGRPWHETVLYELHAGTCGGFDGIREMLPRLKDLGITAVELMPINEFPGNRNWGYDGVLPFAPDAAYGTPDALKRMIDEAHALGLSVFLDVVYNHFGPDGAYLHAYAKTFFDEGQHTPWGAAIDFKKPAVQSYFEENALYWLREFRFDGLRFDAVHAISEQGWLRKLAARIRSEITGRHVHLVLENEGNTASLLRATPDQPLFDAQWNDDGHNVLHPLLTGEKDSYYEDFAENGAEKLARVLQDGFLFQGEMMPHLGKRRGEPSKQLPPTAFVLFLQNHDQVGNRAFGERLPALAEPAALRAATALLLLAPQVPMLFMGEEWAASAPFLFFTDFQTQELADAVREGRRKEFAKFAAFQDPEKRERIPDPNAESTFTASIPDLAEASSGEHATVLRLHRELLALRHREIMPRLVGATSLGAEAVGPKAVTARYHLGDGTELTLATNLGAEPVSLTARGASTLFESNPGDAEALAGGTLPAHSTVALLDLPENSGP</sequence>
<evidence type="ECO:0000256" key="3">
    <source>
        <dbReference type="ARBA" id="ARBA00008061"/>
    </source>
</evidence>
<dbReference type="Gene3D" id="2.60.40.10">
    <property type="entry name" value="Immunoglobulins"/>
    <property type="match status" value="2"/>
</dbReference>
<dbReference type="InterPro" id="IPR013783">
    <property type="entry name" value="Ig-like_fold"/>
</dbReference>
<keyword evidence="6" id="KW-0963">Cytoplasm</keyword>
<dbReference type="SMART" id="SM00642">
    <property type="entry name" value="Aamy"/>
    <property type="match status" value="1"/>
</dbReference>
<gene>
    <name evidence="14" type="primary">glgX</name>
    <name evidence="14" type="ORF">ACFFGY_10065</name>
</gene>
<dbReference type="Pfam" id="PF02922">
    <property type="entry name" value="CBM_48"/>
    <property type="match status" value="1"/>
</dbReference>
<dbReference type="InterPro" id="IPR013780">
    <property type="entry name" value="Glyco_hydro_b"/>
</dbReference>
<evidence type="ECO:0000256" key="6">
    <source>
        <dbReference type="ARBA" id="ARBA00022490"/>
    </source>
</evidence>
<reference evidence="14 15" key="1">
    <citation type="submission" date="2024-09" db="EMBL/GenBank/DDBJ databases">
        <authorList>
            <person name="Sun Q."/>
            <person name="Mori K."/>
        </authorList>
    </citation>
    <scope>NUCLEOTIDE SEQUENCE [LARGE SCALE GENOMIC DNA]</scope>
    <source>
        <strain evidence="14 15">TBRC 5777</strain>
    </source>
</reference>
<dbReference type="Gene3D" id="1.10.10.760">
    <property type="entry name" value="E-set domains of sugar-utilizing enzymes"/>
    <property type="match status" value="1"/>
</dbReference>
<evidence type="ECO:0000256" key="12">
    <source>
        <dbReference type="SAM" id="MobiDB-lite"/>
    </source>
</evidence>
<dbReference type="EMBL" id="JBHLUN010000006">
    <property type="protein sequence ID" value="MFC0408594.1"/>
    <property type="molecule type" value="Genomic_DNA"/>
</dbReference>
<evidence type="ECO:0000256" key="11">
    <source>
        <dbReference type="NCBIfam" id="TIGR02402"/>
    </source>
</evidence>
<evidence type="ECO:0000256" key="4">
    <source>
        <dbReference type="ARBA" id="ARBA00012268"/>
    </source>
</evidence>
<dbReference type="InterPro" id="IPR022567">
    <property type="entry name" value="DUF3459"/>
</dbReference>
<evidence type="ECO:0000256" key="8">
    <source>
        <dbReference type="ARBA" id="ARBA00023277"/>
    </source>
</evidence>
<dbReference type="InterPro" id="IPR014756">
    <property type="entry name" value="Ig_E-set"/>
</dbReference>
<comment type="subcellular location">
    <subcellularLocation>
        <location evidence="1">Cytoplasm</location>
    </subcellularLocation>
</comment>
<dbReference type="NCBIfam" id="TIGR02402">
    <property type="entry name" value="trehalose_TreZ"/>
    <property type="match status" value="1"/>
</dbReference>
<dbReference type="Gene3D" id="3.20.20.80">
    <property type="entry name" value="Glycosidases"/>
    <property type="match status" value="2"/>
</dbReference>
<dbReference type="InterPro" id="IPR012768">
    <property type="entry name" value="Trehalose_TreZ"/>
</dbReference>
<organism evidence="14 15">
    <name type="scientific">Roseomonas elaeocarpi</name>
    <dbReference type="NCBI Taxonomy" id="907779"/>
    <lineage>
        <taxon>Bacteria</taxon>
        <taxon>Pseudomonadati</taxon>
        <taxon>Pseudomonadota</taxon>
        <taxon>Alphaproteobacteria</taxon>
        <taxon>Acetobacterales</taxon>
        <taxon>Roseomonadaceae</taxon>
        <taxon>Roseomonas</taxon>
    </lineage>
</organism>
<feature type="compositionally biased region" description="Basic and acidic residues" evidence="12">
    <location>
        <begin position="777"/>
        <end position="791"/>
    </location>
</feature>
<dbReference type="InterPro" id="IPR011837">
    <property type="entry name" value="Glycogen_debranch_GlgX"/>
</dbReference>
<evidence type="ECO:0000256" key="2">
    <source>
        <dbReference type="ARBA" id="ARBA00005199"/>
    </source>
</evidence>
<proteinExistence type="inferred from homology"/>
<dbReference type="SUPFAM" id="SSF51445">
    <property type="entry name" value="(Trans)glycosidases"/>
    <property type="match status" value="2"/>
</dbReference>
<evidence type="ECO:0000256" key="5">
    <source>
        <dbReference type="ARBA" id="ARBA00015938"/>
    </source>
</evidence>
<dbReference type="SUPFAM" id="SSF81296">
    <property type="entry name" value="E set domains"/>
    <property type="match status" value="2"/>
</dbReference>
<dbReference type="RefSeq" id="WP_377044345.1">
    <property type="nucleotide sequence ID" value="NZ_JBHLUN010000006.1"/>
</dbReference>
<comment type="caution">
    <text evidence="14">The sequence shown here is derived from an EMBL/GenBank/DDBJ whole genome shotgun (WGS) entry which is preliminary data.</text>
</comment>
<keyword evidence="9 14" id="KW-0326">Glycosidase</keyword>
<protein>
    <recommendedName>
        <fullName evidence="5 11">Malto-oligosyltrehalose trehalohydrolase</fullName>
        <ecNumber evidence="4 11">3.2.1.141</ecNumber>
    </recommendedName>
</protein>
<keyword evidence="7 14" id="KW-0378">Hydrolase</keyword>
<dbReference type="Proteomes" id="UP001589865">
    <property type="component" value="Unassembled WGS sequence"/>
</dbReference>
<dbReference type="InterPro" id="IPR044505">
    <property type="entry name" value="GlgX_Isoamylase_N_E_set"/>
</dbReference>
<evidence type="ECO:0000256" key="7">
    <source>
        <dbReference type="ARBA" id="ARBA00022801"/>
    </source>
</evidence>
<evidence type="ECO:0000259" key="13">
    <source>
        <dbReference type="SMART" id="SM00642"/>
    </source>
</evidence>
<dbReference type="CDD" id="cd02856">
    <property type="entry name" value="E_set_GDE_Isoamylase_N"/>
    <property type="match status" value="1"/>
</dbReference>
<dbReference type="CDD" id="cd11325">
    <property type="entry name" value="AmyAc_GTHase"/>
    <property type="match status" value="1"/>
</dbReference>
<name>A0ABV6JSA6_9PROT</name>
<dbReference type="InterPro" id="IPR004193">
    <property type="entry name" value="Glyco_hydro_13_N"/>
</dbReference>
<dbReference type="InterPro" id="IPR044901">
    <property type="entry name" value="Trehalose_TreZ_E-set_sf"/>
</dbReference>
<evidence type="ECO:0000256" key="9">
    <source>
        <dbReference type="ARBA" id="ARBA00023295"/>
    </source>
</evidence>
<evidence type="ECO:0000256" key="10">
    <source>
        <dbReference type="ARBA" id="ARBA00034013"/>
    </source>
</evidence>
<feature type="domain" description="Glycosyl hydrolase family 13 catalytic" evidence="13">
    <location>
        <begin position="816"/>
        <end position="1166"/>
    </location>
</feature>
<dbReference type="CDD" id="cd11326">
    <property type="entry name" value="AmyAc_Glg_debranch"/>
    <property type="match status" value="1"/>
</dbReference>
<dbReference type="PANTHER" id="PTHR43002">
    <property type="entry name" value="GLYCOGEN DEBRANCHING ENZYME"/>
    <property type="match status" value="1"/>
</dbReference>
<comment type="pathway">
    <text evidence="2">Glycan biosynthesis; trehalose biosynthesis.</text>
</comment>
<dbReference type="InterPro" id="IPR006047">
    <property type="entry name" value="GH13_cat_dom"/>
</dbReference>
<keyword evidence="15" id="KW-1185">Reference proteome</keyword>
<comment type="similarity">
    <text evidence="3">Belongs to the glycosyl hydrolase 13 family.</text>
</comment>
<evidence type="ECO:0000256" key="1">
    <source>
        <dbReference type="ARBA" id="ARBA00004496"/>
    </source>
</evidence>
<dbReference type="Pfam" id="PF00128">
    <property type="entry name" value="Alpha-amylase"/>
    <property type="match status" value="1"/>
</dbReference>
<keyword evidence="8" id="KW-0119">Carbohydrate metabolism</keyword>
<dbReference type="Pfam" id="PF11941">
    <property type="entry name" value="DUF3459"/>
    <property type="match status" value="1"/>
</dbReference>
<dbReference type="GO" id="GO:0120549">
    <property type="term" value="F:limit dextrin alpha-1,6-maltotetraose-hydrolase activity"/>
    <property type="evidence" value="ECO:0007669"/>
    <property type="project" value="UniProtKB-EC"/>
</dbReference>
<dbReference type="NCBIfam" id="TIGR02100">
    <property type="entry name" value="glgX_debranch"/>
    <property type="match status" value="1"/>
</dbReference>
<evidence type="ECO:0000313" key="14">
    <source>
        <dbReference type="EMBL" id="MFC0408594.1"/>
    </source>
</evidence>
<dbReference type="CDD" id="cd02853">
    <property type="entry name" value="E_set_MTHase_like_N"/>
    <property type="match status" value="1"/>
</dbReference>
<comment type="catalytic activity">
    <reaction evidence="10">
        <text>hydrolysis of (1-&gt;4)-alpha-D-glucosidic linkage in 4-alpha-D-[(1-&gt;4)-alpha-D-glucanosyl]n trehalose to yield trehalose and (1-&gt;4)-alpha-D-glucan.</text>
        <dbReference type="EC" id="3.2.1.141"/>
    </reaction>
</comment>
<dbReference type="EC" id="3.2.1.141" evidence="4 11"/>